<evidence type="ECO:0000313" key="2">
    <source>
        <dbReference type="Proteomes" id="UP000070339"/>
    </source>
</evidence>
<reference evidence="1 2" key="1">
    <citation type="journal article" date="2016" name="Int. J. Syst. Evol. Microbiol.">
        <title>Resolving the Complexity of Human Skin Metagenomes Using Single-Molecule Sequencing.</title>
        <authorList>
            <consortium name="NISC Comparative Sequencing Program"/>
            <person name="Tsai Y.C."/>
            <person name="Conlan S."/>
            <person name="Deming C."/>
            <person name="Segre J.A."/>
            <person name="Kong H.H."/>
            <person name="Korlach J."/>
            <person name="Oh J."/>
        </authorList>
    </citation>
    <scope>NUCLEOTIDE SEQUENCE [LARGE SCALE GENOMIC DNA]</scope>
    <source>
        <strain evidence="1 2">1B08</strain>
    </source>
</reference>
<gene>
    <name evidence="1" type="ORF">WM41_0827</name>
</gene>
<proteinExistence type="predicted"/>
<keyword evidence="2" id="KW-1185">Reference proteome</keyword>
<dbReference type="EMBL" id="LTEB01000022">
    <property type="protein sequence ID" value="KXU18557.1"/>
    <property type="molecule type" value="Genomic_DNA"/>
</dbReference>
<keyword evidence="1" id="KW-0378">Hydrolase</keyword>
<protein>
    <submittedName>
        <fullName evidence="1">Esterase of the alpha-beta hydrolase superfamily domain protein</fullName>
    </submittedName>
</protein>
<sequence length="142" mass="15969">MSSLLRGTGYFKAEYIYERSSDNDLPFDCEAFQANSEEMNLATTRADTGESIYITRDDIHEQTDINMYVRALDVAAHYDAALYRRRVTAMASVSFDSLPQNGAVLTKLMVCGMTHRLSYKDVAVVTIIIPLVTLAIMRGRSR</sequence>
<dbReference type="Proteomes" id="UP000070339">
    <property type="component" value="Unassembled WGS sequence"/>
</dbReference>
<accession>A0ABR5VAR5</accession>
<comment type="caution">
    <text evidence="1">The sequence shown here is derived from an EMBL/GenBank/DDBJ whole genome shotgun (WGS) entry which is preliminary data.</text>
</comment>
<dbReference type="GO" id="GO:0016787">
    <property type="term" value="F:hydrolase activity"/>
    <property type="evidence" value="ECO:0007669"/>
    <property type="project" value="UniProtKB-KW"/>
</dbReference>
<evidence type="ECO:0000313" key="1">
    <source>
        <dbReference type="EMBL" id="KXU18557.1"/>
    </source>
</evidence>
<organism evidence="1 2">
    <name type="scientific">Corynebacterium simulans</name>
    <dbReference type="NCBI Taxonomy" id="146827"/>
    <lineage>
        <taxon>Bacteria</taxon>
        <taxon>Bacillati</taxon>
        <taxon>Actinomycetota</taxon>
        <taxon>Actinomycetes</taxon>
        <taxon>Mycobacteriales</taxon>
        <taxon>Corynebacteriaceae</taxon>
        <taxon>Corynebacterium</taxon>
    </lineage>
</organism>
<name>A0ABR5VAR5_9CORY</name>